<dbReference type="AlphaFoldDB" id="A0A7K1FT91"/>
<evidence type="ECO:0000256" key="2">
    <source>
        <dbReference type="ARBA" id="ARBA00022527"/>
    </source>
</evidence>
<organism evidence="13 14">
    <name type="scientific">Nakamurella alba</name>
    <dbReference type="NCBI Taxonomy" id="2665158"/>
    <lineage>
        <taxon>Bacteria</taxon>
        <taxon>Bacillati</taxon>
        <taxon>Actinomycetota</taxon>
        <taxon>Actinomycetes</taxon>
        <taxon>Nakamurellales</taxon>
        <taxon>Nakamurellaceae</taxon>
        <taxon>Nakamurella</taxon>
    </lineage>
</organism>
<evidence type="ECO:0000256" key="1">
    <source>
        <dbReference type="ARBA" id="ARBA00012513"/>
    </source>
</evidence>
<keyword evidence="10" id="KW-0472">Membrane</keyword>
<dbReference type="Gene3D" id="1.10.510.10">
    <property type="entry name" value="Transferase(Phosphotransferase) domain 1"/>
    <property type="match status" value="1"/>
</dbReference>
<evidence type="ECO:0000313" key="13">
    <source>
        <dbReference type="EMBL" id="MTD17376.1"/>
    </source>
</evidence>
<comment type="caution">
    <text evidence="13">The sequence shown here is derived from an EMBL/GenBank/DDBJ whole genome shotgun (WGS) entry which is preliminary data.</text>
</comment>
<name>A0A7K1FT91_9ACTN</name>
<feature type="domain" description="PASTA" evidence="12">
    <location>
        <begin position="442"/>
        <end position="509"/>
    </location>
</feature>
<evidence type="ECO:0000256" key="7">
    <source>
        <dbReference type="ARBA" id="ARBA00047899"/>
    </source>
</evidence>
<dbReference type="PROSITE" id="PS00108">
    <property type="entry name" value="PROTEIN_KINASE_ST"/>
    <property type="match status" value="1"/>
</dbReference>
<dbReference type="InterPro" id="IPR008271">
    <property type="entry name" value="Ser/Thr_kinase_AS"/>
</dbReference>
<evidence type="ECO:0000259" key="12">
    <source>
        <dbReference type="PROSITE" id="PS51178"/>
    </source>
</evidence>
<feature type="domain" description="Protein kinase" evidence="11">
    <location>
        <begin position="21"/>
        <end position="286"/>
    </location>
</feature>
<evidence type="ECO:0000256" key="8">
    <source>
        <dbReference type="ARBA" id="ARBA00048679"/>
    </source>
</evidence>
<dbReference type="InterPro" id="IPR011009">
    <property type="entry name" value="Kinase-like_dom_sf"/>
</dbReference>
<keyword evidence="10" id="KW-0812">Transmembrane</keyword>
<keyword evidence="10" id="KW-1133">Transmembrane helix</keyword>
<feature type="domain" description="PASTA" evidence="12">
    <location>
        <begin position="374"/>
        <end position="441"/>
    </location>
</feature>
<dbReference type="CDD" id="cd06577">
    <property type="entry name" value="PASTA_pknB"/>
    <property type="match status" value="5"/>
</dbReference>
<keyword evidence="14" id="KW-1185">Reference proteome</keyword>
<dbReference type="EMBL" id="WLYK01000018">
    <property type="protein sequence ID" value="MTD17376.1"/>
    <property type="molecule type" value="Genomic_DNA"/>
</dbReference>
<keyword evidence="2" id="KW-0723">Serine/threonine-protein kinase</keyword>
<comment type="catalytic activity">
    <reaction evidence="7">
        <text>L-threonyl-[protein] + ATP = O-phospho-L-threonyl-[protein] + ADP + H(+)</text>
        <dbReference type="Rhea" id="RHEA:46608"/>
        <dbReference type="Rhea" id="RHEA-COMP:11060"/>
        <dbReference type="Rhea" id="RHEA-COMP:11605"/>
        <dbReference type="ChEBI" id="CHEBI:15378"/>
        <dbReference type="ChEBI" id="CHEBI:30013"/>
        <dbReference type="ChEBI" id="CHEBI:30616"/>
        <dbReference type="ChEBI" id="CHEBI:61977"/>
        <dbReference type="ChEBI" id="CHEBI:456216"/>
        <dbReference type="EC" id="2.7.11.1"/>
    </reaction>
</comment>
<comment type="catalytic activity">
    <reaction evidence="8">
        <text>L-seryl-[protein] + ATP = O-phospho-L-seryl-[protein] + ADP + H(+)</text>
        <dbReference type="Rhea" id="RHEA:17989"/>
        <dbReference type="Rhea" id="RHEA-COMP:9863"/>
        <dbReference type="Rhea" id="RHEA-COMP:11604"/>
        <dbReference type="ChEBI" id="CHEBI:15378"/>
        <dbReference type="ChEBI" id="CHEBI:29999"/>
        <dbReference type="ChEBI" id="CHEBI:30616"/>
        <dbReference type="ChEBI" id="CHEBI:83421"/>
        <dbReference type="ChEBI" id="CHEBI:456216"/>
        <dbReference type="EC" id="2.7.11.1"/>
    </reaction>
</comment>
<proteinExistence type="predicted"/>
<evidence type="ECO:0000256" key="5">
    <source>
        <dbReference type="ARBA" id="ARBA00022777"/>
    </source>
</evidence>
<feature type="domain" description="PASTA" evidence="12">
    <location>
        <begin position="641"/>
        <end position="705"/>
    </location>
</feature>
<keyword evidence="3" id="KW-0808">Transferase</keyword>
<dbReference type="RefSeq" id="WP_154771349.1">
    <property type="nucleotide sequence ID" value="NZ_WLYK01000018.1"/>
</dbReference>
<dbReference type="InterPro" id="IPR005543">
    <property type="entry name" value="PASTA_dom"/>
</dbReference>
<feature type="compositionally biased region" description="Low complexity" evidence="9">
    <location>
        <begin position="329"/>
        <end position="341"/>
    </location>
</feature>
<evidence type="ECO:0000256" key="10">
    <source>
        <dbReference type="SAM" id="Phobius"/>
    </source>
</evidence>
<dbReference type="EC" id="2.7.11.1" evidence="1"/>
<dbReference type="InterPro" id="IPR000719">
    <property type="entry name" value="Prot_kinase_dom"/>
</dbReference>
<feature type="region of interest" description="Disordered" evidence="9">
    <location>
        <begin position="318"/>
        <end position="342"/>
    </location>
</feature>
<keyword evidence="6" id="KW-0067">ATP-binding</keyword>
<dbReference type="PANTHER" id="PTHR43289">
    <property type="entry name" value="MITOGEN-ACTIVATED PROTEIN KINASE KINASE KINASE 20-RELATED"/>
    <property type="match status" value="1"/>
</dbReference>
<dbReference type="FunFam" id="3.30.200.20:FF:000035">
    <property type="entry name" value="Serine/threonine protein kinase Stk1"/>
    <property type="match status" value="1"/>
</dbReference>
<keyword evidence="5 13" id="KW-0418">Kinase</keyword>
<dbReference type="PROSITE" id="PS51178">
    <property type="entry name" value="PASTA"/>
    <property type="match status" value="4"/>
</dbReference>
<dbReference type="PROSITE" id="PS50011">
    <property type="entry name" value="PROTEIN_KINASE_DOM"/>
    <property type="match status" value="1"/>
</dbReference>
<dbReference type="PANTHER" id="PTHR43289:SF34">
    <property type="entry name" value="SERINE_THREONINE-PROTEIN KINASE YBDM-RELATED"/>
    <property type="match status" value="1"/>
</dbReference>
<keyword evidence="4" id="KW-0547">Nucleotide-binding</keyword>
<dbReference type="FunFam" id="1.10.510.10:FF:000021">
    <property type="entry name" value="Serine/threonine protein kinase"/>
    <property type="match status" value="1"/>
</dbReference>
<evidence type="ECO:0000256" key="3">
    <source>
        <dbReference type="ARBA" id="ARBA00022679"/>
    </source>
</evidence>
<feature type="transmembrane region" description="Helical" evidence="10">
    <location>
        <begin position="352"/>
        <end position="373"/>
    </location>
</feature>
<dbReference type="CDD" id="cd14014">
    <property type="entry name" value="STKc_PknB_like"/>
    <property type="match status" value="1"/>
</dbReference>
<feature type="domain" description="PASTA" evidence="12">
    <location>
        <begin position="510"/>
        <end position="577"/>
    </location>
</feature>
<dbReference type="Proteomes" id="UP000460221">
    <property type="component" value="Unassembled WGS sequence"/>
</dbReference>
<dbReference type="NCBIfam" id="NF033483">
    <property type="entry name" value="PknB_PASTA_kin"/>
    <property type="match status" value="1"/>
</dbReference>
<dbReference type="Gene3D" id="3.30.10.20">
    <property type="match status" value="5"/>
</dbReference>
<evidence type="ECO:0000256" key="4">
    <source>
        <dbReference type="ARBA" id="ARBA00022741"/>
    </source>
</evidence>
<dbReference type="SMART" id="SM00220">
    <property type="entry name" value="S_TKc"/>
    <property type="match status" value="1"/>
</dbReference>
<dbReference type="GO" id="GO:0004674">
    <property type="term" value="F:protein serine/threonine kinase activity"/>
    <property type="evidence" value="ECO:0007669"/>
    <property type="project" value="UniProtKB-KW"/>
</dbReference>
<reference evidence="13 14" key="1">
    <citation type="submission" date="2019-11" db="EMBL/GenBank/DDBJ databases">
        <authorList>
            <person name="Jiang L.-Q."/>
        </authorList>
    </citation>
    <scope>NUCLEOTIDE SEQUENCE [LARGE SCALE GENOMIC DNA]</scope>
    <source>
        <strain evidence="13 14">YIM 132087</strain>
    </source>
</reference>
<dbReference type="SMART" id="SM00740">
    <property type="entry name" value="PASTA"/>
    <property type="match status" value="5"/>
</dbReference>
<protein>
    <recommendedName>
        <fullName evidence="1">non-specific serine/threonine protein kinase</fullName>
        <ecNumber evidence="1">2.7.11.1</ecNumber>
    </recommendedName>
</protein>
<dbReference type="Pfam" id="PF00069">
    <property type="entry name" value="Pkinase"/>
    <property type="match status" value="1"/>
</dbReference>
<accession>A0A7K1FT91</accession>
<dbReference type="GO" id="GO:0045717">
    <property type="term" value="P:negative regulation of fatty acid biosynthetic process"/>
    <property type="evidence" value="ECO:0007669"/>
    <property type="project" value="UniProtKB-ARBA"/>
</dbReference>
<evidence type="ECO:0000259" key="11">
    <source>
        <dbReference type="PROSITE" id="PS50011"/>
    </source>
</evidence>
<dbReference type="Gene3D" id="3.30.200.20">
    <property type="entry name" value="Phosphorylase Kinase, domain 1"/>
    <property type="match status" value="1"/>
</dbReference>
<dbReference type="GO" id="GO:0005524">
    <property type="term" value="F:ATP binding"/>
    <property type="evidence" value="ECO:0007669"/>
    <property type="project" value="UniProtKB-KW"/>
</dbReference>
<gene>
    <name evidence="13" type="primary">pknB</name>
    <name evidence="13" type="ORF">GIS00_25935</name>
</gene>
<dbReference type="SUPFAM" id="SSF54184">
    <property type="entry name" value="Penicillin-binding protein 2x (pbp-2x), c-terminal domain"/>
    <property type="match status" value="1"/>
</dbReference>
<evidence type="ECO:0000256" key="9">
    <source>
        <dbReference type="SAM" id="MobiDB-lite"/>
    </source>
</evidence>
<evidence type="ECO:0000256" key="6">
    <source>
        <dbReference type="ARBA" id="ARBA00022840"/>
    </source>
</evidence>
<dbReference type="Pfam" id="PF03793">
    <property type="entry name" value="PASTA"/>
    <property type="match status" value="4"/>
</dbReference>
<evidence type="ECO:0000313" key="14">
    <source>
        <dbReference type="Proteomes" id="UP000460221"/>
    </source>
</evidence>
<sequence length="705" mass="72869">MDTPAPHQASARPGHLLEGRYRVGAMIARGGMSTVYRGVDQRLDRPVAIKIMDPAHATDPAFLGRFEREARLAAGVHHRGVVQVFDQGREGELVYLVMELVDGGTLRELLRERGPLPVPVVIGILEPLLAALGAAHDAGLVHRDVKPENVLINSRGEVKVADFGLVRAVSSATFATGDVILGTVAYLSPEQVSTGASDPRSDVYAAGIVAWEMLTGHPPYSGDNPIGVAYQHVHSDVPPVGEINADVPVELEDLLLAATRREPDARPRDAGQFLSALRSVRAHLGIELPRLPVPAVQRATEQPAAVGPGGTRMVPAEGPATAHLPDASARPTDAVTAPATRRPTRGRGFRRWLIAIIVLLLLGTAAAIGGWWLGSGRWATMPVTVGLDRVDAESVVRSAGLIPAVRTAPDDGVRSGLVATSDPQAGTRQLRGSEVSLVVSTGRPKVPQIAPGTSVVEASAAIRQVGLKTAAAAPAEYDDTVPTGTVLRTDPAGGTPLALGSGVTLIRSAGPQPVEIPPVADKSVEDATNALLAAGLQVGPEIKRFDTYHDPGTVLGTDPPAGTSTGRGGTASLVIADSLTVPATSGLDEQAARDLLTGEGFEVTLGDAVYDPAVDGGLVSGTAPAVGTRIDPAAPAITLHLSNSVTVPEVTGRSLDEASEQLRALGLDVTVSAVIGAGFASVIDQSPEAGTRVEPGRQIALGVFP</sequence>
<dbReference type="SUPFAM" id="SSF56112">
    <property type="entry name" value="Protein kinase-like (PK-like)"/>
    <property type="match status" value="1"/>
</dbReference>